<organism evidence="12 13">
    <name type="scientific">Testicularia cyperi</name>
    <dbReference type="NCBI Taxonomy" id="1882483"/>
    <lineage>
        <taxon>Eukaryota</taxon>
        <taxon>Fungi</taxon>
        <taxon>Dikarya</taxon>
        <taxon>Basidiomycota</taxon>
        <taxon>Ustilaginomycotina</taxon>
        <taxon>Ustilaginomycetes</taxon>
        <taxon>Ustilaginales</taxon>
        <taxon>Anthracoideaceae</taxon>
        <taxon>Testicularia</taxon>
    </lineage>
</organism>
<feature type="transmembrane region" description="Helical" evidence="10">
    <location>
        <begin position="302"/>
        <end position="319"/>
    </location>
</feature>
<dbReference type="STRING" id="1882483.A0A317XSC4"/>
<keyword evidence="3 8" id="KW-0813">Transport</keyword>
<dbReference type="AlphaFoldDB" id="A0A317XSC4"/>
<dbReference type="PANTHER" id="PTHR48022:SF37">
    <property type="entry name" value="MAJOR FACILITATOR SUPERFAMILY (MFS) PROFILE DOMAIN-CONTAINING PROTEIN-RELATED"/>
    <property type="match status" value="1"/>
</dbReference>
<evidence type="ECO:0000313" key="13">
    <source>
        <dbReference type="Proteomes" id="UP000246740"/>
    </source>
</evidence>
<dbReference type="InterPro" id="IPR005828">
    <property type="entry name" value="MFS_sugar_transport-like"/>
</dbReference>
<dbReference type="FunFam" id="1.20.1250.20:FF:000090">
    <property type="entry name" value="MFS sugar transporter, putative"/>
    <property type="match status" value="1"/>
</dbReference>
<feature type="transmembrane region" description="Helical" evidence="10">
    <location>
        <begin position="261"/>
        <end position="282"/>
    </location>
</feature>
<feature type="transmembrane region" description="Helical" evidence="10">
    <location>
        <begin position="105"/>
        <end position="125"/>
    </location>
</feature>
<comment type="similarity">
    <text evidence="2 8">Belongs to the major facilitator superfamily. Sugar transporter (TC 2.A.1.1) family.</text>
</comment>
<evidence type="ECO:0000256" key="8">
    <source>
        <dbReference type="RuleBase" id="RU003346"/>
    </source>
</evidence>
<evidence type="ECO:0000313" key="12">
    <source>
        <dbReference type="EMBL" id="PWZ01226.1"/>
    </source>
</evidence>
<evidence type="ECO:0000256" key="4">
    <source>
        <dbReference type="ARBA" id="ARBA00022692"/>
    </source>
</evidence>
<feature type="transmembrane region" description="Helical" evidence="10">
    <location>
        <begin position="326"/>
        <end position="347"/>
    </location>
</feature>
<dbReference type="PANTHER" id="PTHR48022">
    <property type="entry name" value="PLASTIDIC GLUCOSE TRANSPORTER 4"/>
    <property type="match status" value="1"/>
</dbReference>
<dbReference type="PROSITE" id="PS50850">
    <property type="entry name" value="MFS"/>
    <property type="match status" value="1"/>
</dbReference>
<keyword evidence="6 10" id="KW-0472">Membrane</keyword>
<dbReference type="Proteomes" id="UP000246740">
    <property type="component" value="Unassembled WGS sequence"/>
</dbReference>
<protein>
    <submittedName>
        <fullName evidence="12">General substrate transporter</fullName>
    </submittedName>
</protein>
<dbReference type="GO" id="GO:0016020">
    <property type="term" value="C:membrane"/>
    <property type="evidence" value="ECO:0007669"/>
    <property type="project" value="UniProtKB-SubCell"/>
</dbReference>
<evidence type="ECO:0000256" key="6">
    <source>
        <dbReference type="ARBA" id="ARBA00023136"/>
    </source>
</evidence>
<evidence type="ECO:0000256" key="1">
    <source>
        <dbReference type="ARBA" id="ARBA00004141"/>
    </source>
</evidence>
<dbReference type="SUPFAM" id="SSF103473">
    <property type="entry name" value="MFS general substrate transporter"/>
    <property type="match status" value="1"/>
</dbReference>
<proteinExistence type="inferred from homology"/>
<dbReference type="Pfam" id="PF00083">
    <property type="entry name" value="Sugar_tr"/>
    <property type="match status" value="1"/>
</dbReference>
<dbReference type="PRINTS" id="PR00171">
    <property type="entry name" value="SUGRTRNSPORT"/>
</dbReference>
<sequence length="514" mass="55953">MALSPSTYTLLCGCFVALGSILFGYDLGVIAGVLTAPDFKLATGNPDDNYVGFIVSALTLGAFCGCIPASMLADRFSRRMAIFVASLIFLMGGSIQTAAKSGAMMLAGRFFAGFAIGMLALLAPLYQSEIARAEFRGRLTTLQQFFLGLGAFIASFITFGTSLNQNGTAFQWRFPLGLQMAPCVPLAALIWFFPESPRWLIINGRDEEGRLALAKLHARGDINDAYVVAEYNEIKADVLKEKSQQPGWKVLVKDSQAVRKVMIGIIIQFSVQMTGVSAIQYYSPQILGAFGFTATKTLLFQALSQILALIGELCCILFIDRLGRRWPLIICNMATGATFVVGAALLARYPVAADGSVNMGAAGAFIAMTWLFQFFFSFAIGPLSWAIPVEIFNTNIRAKGTAITSMACWIANFMIGQVTPIALTNVGWRYYMLFAICGFTNALTFYLILPETKGRTLEEMDDYFAATHWIVPLSKTQPRSVSAVRAEIGEGIYDDSASSEKKNSNLNLQTQTLS</sequence>
<evidence type="ECO:0000259" key="11">
    <source>
        <dbReference type="PROSITE" id="PS50850"/>
    </source>
</evidence>
<dbReference type="InterPro" id="IPR003663">
    <property type="entry name" value="Sugar/inositol_transpt"/>
</dbReference>
<dbReference type="PROSITE" id="PS00217">
    <property type="entry name" value="SUGAR_TRANSPORT_2"/>
    <property type="match status" value="1"/>
</dbReference>
<dbReference type="EMBL" id="KZ819191">
    <property type="protein sequence ID" value="PWZ01226.1"/>
    <property type="molecule type" value="Genomic_DNA"/>
</dbReference>
<feature type="transmembrane region" description="Helical" evidence="10">
    <location>
        <begin position="145"/>
        <end position="164"/>
    </location>
</feature>
<feature type="transmembrane region" description="Helical" evidence="10">
    <location>
        <begin position="80"/>
        <end position="99"/>
    </location>
</feature>
<gene>
    <name evidence="12" type="ORF">BCV70DRAFT_91277</name>
</gene>
<feature type="transmembrane region" description="Helical" evidence="10">
    <location>
        <begin position="50"/>
        <end position="73"/>
    </location>
</feature>
<dbReference type="InterPro" id="IPR020846">
    <property type="entry name" value="MFS_dom"/>
</dbReference>
<feature type="domain" description="Major facilitator superfamily (MFS) profile" evidence="11">
    <location>
        <begin position="12"/>
        <end position="453"/>
    </location>
</feature>
<evidence type="ECO:0000256" key="3">
    <source>
        <dbReference type="ARBA" id="ARBA00022448"/>
    </source>
</evidence>
<keyword evidence="5 10" id="KW-1133">Transmembrane helix</keyword>
<dbReference type="OrthoDB" id="4142200at2759"/>
<dbReference type="InterPro" id="IPR036259">
    <property type="entry name" value="MFS_trans_sf"/>
</dbReference>
<feature type="transmembrane region" description="Helical" evidence="10">
    <location>
        <begin position="359"/>
        <end position="381"/>
    </location>
</feature>
<dbReference type="GO" id="GO:0005351">
    <property type="term" value="F:carbohydrate:proton symporter activity"/>
    <property type="evidence" value="ECO:0007669"/>
    <property type="project" value="TreeGrafter"/>
</dbReference>
<feature type="region of interest" description="Disordered" evidence="9">
    <location>
        <begin position="495"/>
        <end position="514"/>
    </location>
</feature>
<feature type="compositionally biased region" description="Polar residues" evidence="9">
    <location>
        <begin position="504"/>
        <end position="514"/>
    </location>
</feature>
<comment type="catalytic activity">
    <reaction evidence="7">
        <text>myo-inositol(out) + H(+)(out) = myo-inositol(in) + H(+)(in)</text>
        <dbReference type="Rhea" id="RHEA:60364"/>
        <dbReference type="ChEBI" id="CHEBI:15378"/>
        <dbReference type="ChEBI" id="CHEBI:17268"/>
    </reaction>
</comment>
<feature type="transmembrane region" description="Helical" evidence="10">
    <location>
        <begin position="428"/>
        <end position="449"/>
    </location>
</feature>
<feature type="transmembrane region" description="Helical" evidence="10">
    <location>
        <begin position="402"/>
        <end position="422"/>
    </location>
</feature>
<dbReference type="Gene3D" id="1.20.1250.20">
    <property type="entry name" value="MFS general substrate transporter like domains"/>
    <property type="match status" value="1"/>
</dbReference>
<accession>A0A317XSC4</accession>
<evidence type="ECO:0000256" key="5">
    <source>
        <dbReference type="ARBA" id="ARBA00022989"/>
    </source>
</evidence>
<reference evidence="12 13" key="1">
    <citation type="journal article" date="2018" name="Mol. Biol. Evol.">
        <title>Broad Genomic Sampling Reveals a Smut Pathogenic Ancestry of the Fungal Clade Ustilaginomycotina.</title>
        <authorList>
            <person name="Kijpornyongpan T."/>
            <person name="Mondo S.J."/>
            <person name="Barry K."/>
            <person name="Sandor L."/>
            <person name="Lee J."/>
            <person name="Lipzen A."/>
            <person name="Pangilinan J."/>
            <person name="LaButti K."/>
            <person name="Hainaut M."/>
            <person name="Henrissat B."/>
            <person name="Grigoriev I.V."/>
            <person name="Spatafora J.W."/>
            <person name="Aime M.C."/>
        </authorList>
    </citation>
    <scope>NUCLEOTIDE SEQUENCE [LARGE SCALE GENOMIC DNA]</scope>
    <source>
        <strain evidence="12 13">MCA 3645</strain>
    </source>
</reference>
<evidence type="ECO:0000256" key="7">
    <source>
        <dbReference type="ARBA" id="ARBA00049119"/>
    </source>
</evidence>
<evidence type="ECO:0000256" key="2">
    <source>
        <dbReference type="ARBA" id="ARBA00010992"/>
    </source>
</evidence>
<dbReference type="InParanoid" id="A0A317XSC4"/>
<evidence type="ECO:0000256" key="9">
    <source>
        <dbReference type="SAM" id="MobiDB-lite"/>
    </source>
</evidence>
<feature type="transmembrane region" description="Helical" evidence="10">
    <location>
        <begin position="7"/>
        <end position="30"/>
    </location>
</feature>
<name>A0A317XSC4_9BASI</name>
<feature type="transmembrane region" description="Helical" evidence="10">
    <location>
        <begin position="176"/>
        <end position="193"/>
    </location>
</feature>
<dbReference type="NCBIfam" id="TIGR00879">
    <property type="entry name" value="SP"/>
    <property type="match status" value="1"/>
</dbReference>
<keyword evidence="4 10" id="KW-0812">Transmembrane</keyword>
<keyword evidence="13" id="KW-1185">Reference proteome</keyword>
<dbReference type="InterPro" id="IPR005829">
    <property type="entry name" value="Sugar_transporter_CS"/>
</dbReference>
<comment type="subcellular location">
    <subcellularLocation>
        <location evidence="1">Membrane</location>
        <topology evidence="1">Multi-pass membrane protein</topology>
    </subcellularLocation>
</comment>
<evidence type="ECO:0000256" key="10">
    <source>
        <dbReference type="SAM" id="Phobius"/>
    </source>
</evidence>
<dbReference type="InterPro" id="IPR050360">
    <property type="entry name" value="MFS_Sugar_Transporters"/>
</dbReference>